<evidence type="ECO:0000313" key="1">
    <source>
        <dbReference type="EMBL" id="SHF40823.1"/>
    </source>
</evidence>
<feature type="non-terminal residue" evidence="1">
    <location>
        <position position="1"/>
    </location>
</feature>
<proteinExistence type="predicted"/>
<organism evidence="1 2">
    <name type="scientific">Bacteroides faecichinchillae</name>
    <dbReference type="NCBI Taxonomy" id="871325"/>
    <lineage>
        <taxon>Bacteria</taxon>
        <taxon>Pseudomonadati</taxon>
        <taxon>Bacteroidota</taxon>
        <taxon>Bacteroidia</taxon>
        <taxon>Bacteroidales</taxon>
        <taxon>Bacteroidaceae</taxon>
        <taxon>Bacteroides</taxon>
    </lineage>
</organism>
<reference evidence="1 2" key="1">
    <citation type="submission" date="2016-11" db="EMBL/GenBank/DDBJ databases">
        <authorList>
            <person name="Jaros S."/>
            <person name="Januszkiewicz K."/>
            <person name="Wedrychowicz H."/>
        </authorList>
    </citation>
    <scope>NUCLEOTIDE SEQUENCE [LARGE SCALE GENOMIC DNA]</scope>
    <source>
        <strain evidence="1 2">DSM 26883</strain>
    </source>
</reference>
<dbReference type="Proteomes" id="UP000184436">
    <property type="component" value="Unassembled WGS sequence"/>
</dbReference>
<gene>
    <name evidence="1" type="ORF">SAMN05444349_11887</name>
</gene>
<dbReference type="EMBL" id="FQVD01000018">
    <property type="protein sequence ID" value="SHF40823.1"/>
    <property type="molecule type" value="Genomic_DNA"/>
</dbReference>
<name>A0A1M5BE37_9BACE</name>
<keyword evidence="2" id="KW-1185">Reference proteome</keyword>
<dbReference type="AlphaFoldDB" id="A0A1M5BE37"/>
<accession>A0A1M5BE37</accession>
<sequence>SFLFRRRGSILFQRKGSHFPADRGQSAPTFPPVSRPANDRIYSRTIASTNGDPATLYGRDGKLYSVTYQQGSPIDVTKYYRIAIPSCGIDKVYPDINNEPCGRVTLSWFNSCGSFDFIDADNWSCVDTLAQQGDGRVVTKREVTCNFALNAQNVVALKRLAVSPEIKICGMDEEDPTALYNCKCSSTTGVKSTGSGLTNIVTLKFIY</sequence>
<dbReference type="STRING" id="871325.SAMN05444349_11887"/>
<protein>
    <submittedName>
        <fullName evidence="1">Uncharacterized protein</fullName>
    </submittedName>
</protein>
<dbReference type="RefSeq" id="WP_217653826.1">
    <property type="nucleotide sequence ID" value="NZ_FQVD01000018.1"/>
</dbReference>
<evidence type="ECO:0000313" key="2">
    <source>
        <dbReference type="Proteomes" id="UP000184436"/>
    </source>
</evidence>